<protein>
    <submittedName>
        <fullName evidence="1">Hypothetical medulloblastoma antigen MU-MB-50.63</fullName>
    </submittedName>
</protein>
<accession>Q7Z5D3</accession>
<dbReference type="AlphaFoldDB" id="Q7Z5D3"/>
<proteinExistence type="evidence at transcript level"/>
<reference evidence="1" key="1">
    <citation type="journal article" date="2003" name="Int. J. Cancer">
        <title>Novel tumor antigens identified by autologous antibody screening of childhood medulloblastoma cDNA libraries.</title>
        <authorList>
            <person name="Behrends U."/>
            <person name="Schneider I."/>
            <person name="Roessler S."/>
            <person name="Frauenknecht H."/>
            <person name="Golbeck A."/>
            <person name="Lechner B."/>
            <person name="Eigenstetter G."/>
            <person name="Zobywalski C."/>
            <person name="Mueller-Weihrich S."/>
            <person name="Graubner U."/>
            <person name="Schmid I."/>
            <person name="Sackerer D."/>
            <person name="Spaeth M."/>
            <person name="Goetz C."/>
            <person name="Prantl F."/>
            <person name="Asmuss H.-P."/>
            <person name="Bise K."/>
            <person name="Mautner J."/>
        </authorList>
    </citation>
    <scope>NUCLEOTIDE SEQUENCE</scope>
    <source>
        <tissue evidence="1">Medulloblastoma</tissue>
    </source>
</reference>
<evidence type="ECO:0000313" key="1">
    <source>
        <dbReference type="EMBL" id="AAP85637.1"/>
    </source>
</evidence>
<organism evidence="1">
    <name type="scientific">Homo sapiens</name>
    <name type="common">Human</name>
    <dbReference type="NCBI Taxonomy" id="9606"/>
    <lineage>
        <taxon>Eukaryota</taxon>
        <taxon>Metazoa</taxon>
        <taxon>Chordata</taxon>
        <taxon>Craniata</taxon>
        <taxon>Vertebrata</taxon>
        <taxon>Euteleostomi</taxon>
        <taxon>Mammalia</taxon>
        <taxon>Eutheria</taxon>
        <taxon>Euarchontoglires</taxon>
        <taxon>Primates</taxon>
        <taxon>Haplorrhini</taxon>
        <taxon>Catarrhini</taxon>
        <taxon>Hominidae</taxon>
        <taxon>Homo</taxon>
    </lineage>
</organism>
<name>Q7Z5D3_HUMAN</name>
<sequence length="17" mass="1899">MVSMHSLQSTVFLCSTK</sequence>
<dbReference type="EMBL" id="AF532968">
    <property type="protein sequence ID" value="AAP85637.1"/>
    <property type="molecule type" value="mRNA"/>
</dbReference>